<dbReference type="Pfam" id="PF01425">
    <property type="entry name" value="Amidase"/>
    <property type="match status" value="2"/>
</dbReference>
<dbReference type="Gene3D" id="3.90.1300.10">
    <property type="entry name" value="Amidase signature (AS) domain"/>
    <property type="match status" value="1"/>
</dbReference>
<dbReference type="PANTHER" id="PTHR46310">
    <property type="entry name" value="AMIDASE 1"/>
    <property type="match status" value="1"/>
</dbReference>
<feature type="domain" description="Amidase" evidence="1">
    <location>
        <begin position="34"/>
        <end position="188"/>
    </location>
</feature>
<gene>
    <name evidence="2" type="ORF">JK386_08785</name>
</gene>
<dbReference type="SUPFAM" id="SSF75304">
    <property type="entry name" value="Amidase signature (AS) enzymes"/>
    <property type="match status" value="1"/>
</dbReference>
<feature type="domain" description="Amidase" evidence="1">
    <location>
        <begin position="305"/>
        <end position="397"/>
    </location>
</feature>
<evidence type="ECO:0000313" key="3">
    <source>
        <dbReference type="Proteomes" id="UP000663791"/>
    </source>
</evidence>
<evidence type="ECO:0000313" key="2">
    <source>
        <dbReference type="EMBL" id="MBM9459997.1"/>
    </source>
</evidence>
<evidence type="ECO:0000259" key="1">
    <source>
        <dbReference type="Pfam" id="PF01425"/>
    </source>
</evidence>
<dbReference type="InterPro" id="IPR023631">
    <property type="entry name" value="Amidase_dom"/>
</dbReference>
<reference evidence="2" key="1">
    <citation type="submission" date="2021-01" db="EMBL/GenBank/DDBJ databases">
        <title>Novel species in genus Nocardioides.</title>
        <authorList>
            <person name="Zhang G."/>
        </authorList>
    </citation>
    <scope>NUCLEOTIDE SEQUENCE</scope>
    <source>
        <strain evidence="2">Zg-536</strain>
    </source>
</reference>
<keyword evidence="2" id="KW-0378">Hydrolase</keyword>
<dbReference type="Proteomes" id="UP000663791">
    <property type="component" value="Unassembled WGS sequence"/>
</dbReference>
<proteinExistence type="predicted"/>
<dbReference type="GO" id="GO:0004040">
    <property type="term" value="F:amidase activity"/>
    <property type="evidence" value="ECO:0007669"/>
    <property type="project" value="UniProtKB-EC"/>
</dbReference>
<dbReference type="EMBL" id="JAERTX010000006">
    <property type="protein sequence ID" value="MBM9459997.1"/>
    <property type="molecule type" value="Genomic_DNA"/>
</dbReference>
<name>A0A938Y695_9ACTN</name>
<dbReference type="PANTHER" id="PTHR46310:SF7">
    <property type="entry name" value="AMIDASE 1"/>
    <property type="match status" value="1"/>
</dbReference>
<dbReference type="EC" id="3.5.1.4" evidence="2"/>
<dbReference type="NCBIfam" id="NF006169">
    <property type="entry name" value="PRK08310.1"/>
    <property type="match status" value="1"/>
</dbReference>
<comment type="caution">
    <text evidence="2">The sequence shown here is derived from an EMBL/GenBank/DDBJ whole genome shotgun (WGS) entry which is preliminary data.</text>
</comment>
<dbReference type="InterPro" id="IPR036928">
    <property type="entry name" value="AS_sf"/>
</dbReference>
<sequence length="409" mass="41783">MSPNPADLAGLAARLGALTTTPSVLAAPEHDGSPHAGPLSGIDIVVKDLIDIAGLPTGGGNPDRLAEATPAPRHAVAVQRLLDAGARVIGKSHTDELAFSLSGTNVHYGTPLNPRAADRVPGGSSSGSVSAVAGGLVPLALATDTGGSIRVPSSYCGVFGLRPTHGRVPLDGVLEFAPTFGTVGLIAADGPLLQTGGTALLETTPRAADVTTLVLAEDLLALADPAVAAAVASATQPLAERLGADVVRADLTRGRVGEWFETFRNRQMVEAWRSHGTWITARVPRFGPGIEQRFWTAARTDPALGEVADAGRALVRAEIDDLLPPGGVLVLPSAATVAPELDLTGPVKDDLRLRTMQLTCVAGLGGLPAVSLPLAAVDDLPVGVCLVGRPGDDELLLAIAATITPEEHR</sequence>
<organism evidence="2 3">
    <name type="scientific">Nocardioides faecalis</name>
    <dbReference type="NCBI Taxonomy" id="2803858"/>
    <lineage>
        <taxon>Bacteria</taxon>
        <taxon>Bacillati</taxon>
        <taxon>Actinomycetota</taxon>
        <taxon>Actinomycetes</taxon>
        <taxon>Propionibacteriales</taxon>
        <taxon>Nocardioidaceae</taxon>
        <taxon>Nocardioides</taxon>
    </lineage>
</organism>
<dbReference type="AlphaFoldDB" id="A0A938Y695"/>
<accession>A0A938Y695</accession>
<protein>
    <submittedName>
        <fullName evidence="2">Amidase</fullName>
        <ecNumber evidence="2">3.5.1.4</ecNumber>
    </submittedName>
</protein>
<keyword evidence="3" id="KW-1185">Reference proteome</keyword>
<dbReference type="RefSeq" id="WP_205291292.1">
    <property type="nucleotide sequence ID" value="NZ_CP074406.1"/>
</dbReference>